<accession>A0A646KP64</accession>
<proteinExistence type="predicted"/>
<name>A0A646KP64_STRJU</name>
<feature type="compositionally biased region" description="Basic and acidic residues" evidence="1">
    <location>
        <begin position="129"/>
        <end position="155"/>
    </location>
</feature>
<feature type="region of interest" description="Disordered" evidence="1">
    <location>
        <begin position="214"/>
        <end position="304"/>
    </location>
</feature>
<feature type="compositionally biased region" description="Low complexity" evidence="1">
    <location>
        <begin position="42"/>
        <end position="52"/>
    </location>
</feature>
<dbReference type="Proteomes" id="UP000419138">
    <property type="component" value="Unassembled WGS sequence"/>
</dbReference>
<feature type="compositionally biased region" description="Basic and acidic residues" evidence="1">
    <location>
        <begin position="248"/>
        <end position="273"/>
    </location>
</feature>
<feature type="region of interest" description="Disordered" evidence="1">
    <location>
        <begin position="124"/>
        <end position="168"/>
    </location>
</feature>
<sequence>MRHVDEGGEGAVAGLDRQDGSGADGEGDPAADQHRAQRRVGDAGADAAGRAPGEVDPGRADTEPGVLGGDLLGEPPMLREQRALGGVGADLGRGVLVEENPAEGAHPPLEGVPPHVRVEALLGRSDGGGADREHGQRQHEDQQGMEHGENGRGGDEVEEGCGQGDDLAHDLPREVQAPVGGPVDIVVPVRVVDRFEPYVGDQLVELHFQSGADLRGEAGLGGGDRGLQRGPQRQERHDQGQLGQRGADLVRCRSGREQRVEDSDRSDQAEGVHRRGHQLQYGDRDGAPPVRPPCQRPDLPHDPR</sequence>
<evidence type="ECO:0000313" key="3">
    <source>
        <dbReference type="Proteomes" id="UP000419138"/>
    </source>
</evidence>
<feature type="region of interest" description="Disordered" evidence="1">
    <location>
        <begin position="1"/>
        <end position="79"/>
    </location>
</feature>
<evidence type="ECO:0000256" key="1">
    <source>
        <dbReference type="SAM" id="MobiDB-lite"/>
    </source>
</evidence>
<organism evidence="2 3">
    <name type="scientific">Streptomyces jumonjinensis</name>
    <dbReference type="NCBI Taxonomy" id="1945"/>
    <lineage>
        <taxon>Bacteria</taxon>
        <taxon>Bacillati</taxon>
        <taxon>Actinomycetota</taxon>
        <taxon>Actinomycetes</taxon>
        <taxon>Kitasatosporales</taxon>
        <taxon>Streptomycetaceae</taxon>
        <taxon>Streptomyces</taxon>
    </lineage>
</organism>
<comment type="caution">
    <text evidence="2">The sequence shown here is derived from an EMBL/GenBank/DDBJ whole genome shotgun (WGS) entry which is preliminary data.</text>
</comment>
<evidence type="ECO:0000313" key="2">
    <source>
        <dbReference type="EMBL" id="MQT04109.1"/>
    </source>
</evidence>
<feature type="compositionally biased region" description="Basic and acidic residues" evidence="1">
    <location>
        <begin position="31"/>
        <end position="41"/>
    </location>
</feature>
<gene>
    <name evidence="2" type="ORF">FF041_29250</name>
</gene>
<dbReference type="AlphaFoldDB" id="A0A646KP64"/>
<dbReference type="EMBL" id="VCLA01000184">
    <property type="protein sequence ID" value="MQT04109.1"/>
    <property type="molecule type" value="Genomic_DNA"/>
</dbReference>
<keyword evidence="3" id="KW-1185">Reference proteome</keyword>
<protein>
    <submittedName>
        <fullName evidence="2">Uncharacterized protein</fullName>
    </submittedName>
</protein>
<reference evidence="2 3" key="1">
    <citation type="submission" date="2019-05" db="EMBL/GenBank/DDBJ databases">
        <title>Comparative genomics and metabolomics analyses of clavulanic acid producing Streptomyces species provides insight into specialized metabolism and evolution of beta-lactam biosynthetic gene clusters.</title>
        <authorList>
            <person name="Moore M.A."/>
            <person name="Cruz-Morales P."/>
            <person name="Barona Gomez F."/>
            <person name="Kapil T."/>
        </authorList>
    </citation>
    <scope>NUCLEOTIDE SEQUENCE [LARGE SCALE GENOMIC DNA]</scope>
    <source>
        <strain evidence="2 3">NRRL 5741</strain>
    </source>
</reference>